<evidence type="ECO:0000313" key="2">
    <source>
        <dbReference type="EMBL" id="QJE97795.1"/>
    </source>
</evidence>
<dbReference type="Gene3D" id="1.20.120.1870">
    <property type="entry name" value="Fic/DOC protein, Fido domain"/>
    <property type="match status" value="1"/>
</dbReference>
<dbReference type="PIRSF" id="PIRSF018297">
    <property type="entry name" value="Doc"/>
    <property type="match status" value="1"/>
</dbReference>
<protein>
    <submittedName>
        <fullName evidence="2">Type II toxin-antitoxin system death-on-curing family toxin</fullName>
    </submittedName>
</protein>
<dbReference type="GO" id="GO:0016301">
    <property type="term" value="F:kinase activity"/>
    <property type="evidence" value="ECO:0007669"/>
    <property type="project" value="InterPro"/>
</dbReference>
<dbReference type="RefSeq" id="WP_169456221.1">
    <property type="nucleotide sequence ID" value="NZ_CP051774.1"/>
</dbReference>
<reference evidence="2 3" key="1">
    <citation type="submission" date="2020-04" db="EMBL/GenBank/DDBJ databases">
        <title>Luteolibacter sp. G-1-1-1 isolated from soil.</title>
        <authorList>
            <person name="Dahal R.H."/>
        </authorList>
    </citation>
    <scope>NUCLEOTIDE SEQUENCE [LARGE SCALE GENOMIC DNA]</scope>
    <source>
        <strain evidence="2 3">G-1-1-1</strain>
    </source>
</reference>
<evidence type="ECO:0000259" key="1">
    <source>
        <dbReference type="PROSITE" id="PS51459"/>
    </source>
</evidence>
<dbReference type="InterPro" id="IPR053737">
    <property type="entry name" value="Type_II_TA_Toxin"/>
</dbReference>
<gene>
    <name evidence="2" type="ORF">HHL09_19080</name>
</gene>
<dbReference type="InterPro" id="IPR036597">
    <property type="entry name" value="Fido-like_dom_sf"/>
</dbReference>
<feature type="domain" description="Fido" evidence="1">
    <location>
        <begin position="7"/>
        <end position="124"/>
    </location>
</feature>
<organism evidence="2 3">
    <name type="scientific">Luteolibacter luteus</name>
    <dbReference type="NCBI Taxonomy" id="2728835"/>
    <lineage>
        <taxon>Bacteria</taxon>
        <taxon>Pseudomonadati</taxon>
        <taxon>Verrucomicrobiota</taxon>
        <taxon>Verrucomicrobiia</taxon>
        <taxon>Verrucomicrobiales</taxon>
        <taxon>Verrucomicrobiaceae</taxon>
        <taxon>Luteolibacter</taxon>
    </lineage>
</organism>
<name>A0A858RM44_9BACT</name>
<keyword evidence="3" id="KW-1185">Reference proteome</keyword>
<dbReference type="SUPFAM" id="SSF140931">
    <property type="entry name" value="Fic-like"/>
    <property type="match status" value="1"/>
</dbReference>
<dbReference type="PANTHER" id="PTHR39426">
    <property type="entry name" value="HOMOLOGY TO DEATH-ON-CURING PROTEIN OF PHAGE P1"/>
    <property type="match status" value="1"/>
</dbReference>
<evidence type="ECO:0000313" key="3">
    <source>
        <dbReference type="Proteomes" id="UP000501812"/>
    </source>
</evidence>
<dbReference type="NCBIfam" id="TIGR01550">
    <property type="entry name" value="DOC_P1"/>
    <property type="match status" value="1"/>
</dbReference>
<sequence length="130" mass="14442">MDEPVWIPKEIVLALHQRQVNEHGGDAGIRDESLLESAIARPQQRYTYDSSADIYALAASYAKGLAKNHPFIDGNKRTAFVVYRLFLLRNGITATAPQGDRYSTALDLAAGDMEEEAFATWLRRNTASIS</sequence>
<dbReference type="Proteomes" id="UP000501812">
    <property type="component" value="Chromosome"/>
</dbReference>
<dbReference type="Pfam" id="PF02661">
    <property type="entry name" value="Fic"/>
    <property type="match status" value="1"/>
</dbReference>
<dbReference type="EMBL" id="CP051774">
    <property type="protein sequence ID" value="QJE97795.1"/>
    <property type="molecule type" value="Genomic_DNA"/>
</dbReference>
<dbReference type="PROSITE" id="PS51459">
    <property type="entry name" value="FIDO"/>
    <property type="match status" value="1"/>
</dbReference>
<dbReference type="KEGG" id="luo:HHL09_19080"/>
<dbReference type="InterPro" id="IPR006440">
    <property type="entry name" value="Doc"/>
</dbReference>
<dbReference type="AlphaFoldDB" id="A0A858RM44"/>
<dbReference type="InterPro" id="IPR003812">
    <property type="entry name" value="Fido"/>
</dbReference>
<proteinExistence type="predicted"/>
<accession>A0A858RM44</accession>
<dbReference type="PANTHER" id="PTHR39426:SF1">
    <property type="entry name" value="HOMOLOGY TO DEATH-ON-CURING PROTEIN OF PHAGE P1"/>
    <property type="match status" value="1"/>
</dbReference>